<dbReference type="Gene3D" id="3.20.20.100">
    <property type="entry name" value="NADP-dependent oxidoreductase domain"/>
    <property type="match status" value="1"/>
</dbReference>
<dbReference type="AlphaFoldDB" id="X1M1Y7"/>
<evidence type="ECO:0000259" key="1">
    <source>
        <dbReference type="Pfam" id="PF00248"/>
    </source>
</evidence>
<name>X1M1Y7_9ZZZZ</name>
<organism evidence="2">
    <name type="scientific">marine sediment metagenome</name>
    <dbReference type="NCBI Taxonomy" id="412755"/>
    <lineage>
        <taxon>unclassified sequences</taxon>
        <taxon>metagenomes</taxon>
        <taxon>ecological metagenomes</taxon>
    </lineage>
</organism>
<accession>X1M1Y7</accession>
<dbReference type="InterPro" id="IPR023210">
    <property type="entry name" value="NADP_OxRdtase_dom"/>
</dbReference>
<dbReference type="EMBL" id="BARV01006379">
    <property type="protein sequence ID" value="GAI12061.1"/>
    <property type="molecule type" value="Genomic_DNA"/>
</dbReference>
<proteinExistence type="predicted"/>
<dbReference type="Pfam" id="PF00248">
    <property type="entry name" value="Aldo_ket_red"/>
    <property type="match status" value="1"/>
</dbReference>
<dbReference type="SUPFAM" id="SSF51430">
    <property type="entry name" value="NAD(P)-linked oxidoreductase"/>
    <property type="match status" value="1"/>
</dbReference>
<feature type="domain" description="NADP-dependent oxidoreductase" evidence="1">
    <location>
        <begin position="15"/>
        <end position="86"/>
    </location>
</feature>
<reference evidence="2" key="1">
    <citation type="journal article" date="2014" name="Front. Microbiol.">
        <title>High frequency of phylogenetically diverse reductive dehalogenase-homologous genes in deep subseafloor sedimentary metagenomes.</title>
        <authorList>
            <person name="Kawai M."/>
            <person name="Futagami T."/>
            <person name="Toyoda A."/>
            <person name="Takaki Y."/>
            <person name="Nishi S."/>
            <person name="Hori S."/>
            <person name="Arai W."/>
            <person name="Tsubouchi T."/>
            <person name="Morono Y."/>
            <person name="Uchiyama I."/>
            <person name="Ito T."/>
            <person name="Fujiyama A."/>
            <person name="Inagaki F."/>
            <person name="Takami H."/>
        </authorList>
    </citation>
    <scope>NUCLEOTIDE SEQUENCE</scope>
    <source>
        <strain evidence="2">Expedition CK06-06</strain>
    </source>
</reference>
<dbReference type="InterPro" id="IPR036812">
    <property type="entry name" value="NAD(P)_OxRdtase_dom_sf"/>
</dbReference>
<gene>
    <name evidence="2" type="ORF">S06H3_13069</name>
</gene>
<sequence length="92" mass="10332">AGHNWVPYFKDGKPEPEFLEKLDAVKEILVSKGRTLAQGALAWIWGRSDNTIPIPGFKTVRQVEENAKAIEFGPLTKEQMIEIDKLIGRVSI</sequence>
<comment type="caution">
    <text evidence="2">The sequence shown here is derived from an EMBL/GenBank/DDBJ whole genome shotgun (WGS) entry which is preliminary data.</text>
</comment>
<feature type="non-terminal residue" evidence="2">
    <location>
        <position position="1"/>
    </location>
</feature>
<evidence type="ECO:0000313" key="2">
    <source>
        <dbReference type="EMBL" id="GAI12061.1"/>
    </source>
</evidence>
<protein>
    <recommendedName>
        <fullName evidence="1">NADP-dependent oxidoreductase domain-containing protein</fullName>
    </recommendedName>
</protein>